<keyword evidence="2" id="KW-1185">Reference proteome</keyword>
<name>A0A1Y1W066_9FUNG</name>
<proteinExistence type="predicted"/>
<reference evidence="1 2" key="1">
    <citation type="submission" date="2016-07" db="EMBL/GenBank/DDBJ databases">
        <title>Pervasive Adenine N6-methylation of Active Genes in Fungi.</title>
        <authorList>
            <consortium name="DOE Joint Genome Institute"/>
            <person name="Mondo S.J."/>
            <person name="Dannebaum R.O."/>
            <person name="Kuo R.C."/>
            <person name="Labutti K."/>
            <person name="Haridas S."/>
            <person name="Kuo A."/>
            <person name="Salamov A."/>
            <person name="Ahrendt S.R."/>
            <person name="Lipzen A."/>
            <person name="Sullivan W."/>
            <person name="Andreopoulos W.B."/>
            <person name="Clum A."/>
            <person name="Lindquist E."/>
            <person name="Daum C."/>
            <person name="Ramamoorthy G.K."/>
            <person name="Gryganskyi A."/>
            <person name="Culley D."/>
            <person name="Magnuson J.K."/>
            <person name="James T.Y."/>
            <person name="O'Malley M.A."/>
            <person name="Stajich J.E."/>
            <person name="Spatafora J.W."/>
            <person name="Visel A."/>
            <person name="Grigoriev I.V."/>
        </authorList>
    </citation>
    <scope>NUCLEOTIDE SEQUENCE [LARGE SCALE GENOMIC DNA]</scope>
    <source>
        <strain evidence="1 2">ATCC 12442</strain>
    </source>
</reference>
<dbReference type="AlphaFoldDB" id="A0A1Y1W066"/>
<evidence type="ECO:0000313" key="1">
    <source>
        <dbReference type="EMBL" id="ORX66646.1"/>
    </source>
</evidence>
<evidence type="ECO:0000313" key="2">
    <source>
        <dbReference type="Proteomes" id="UP000193922"/>
    </source>
</evidence>
<accession>A0A1Y1W066</accession>
<organism evidence="1 2">
    <name type="scientific">Linderina pennispora</name>
    <dbReference type="NCBI Taxonomy" id="61395"/>
    <lineage>
        <taxon>Eukaryota</taxon>
        <taxon>Fungi</taxon>
        <taxon>Fungi incertae sedis</taxon>
        <taxon>Zoopagomycota</taxon>
        <taxon>Kickxellomycotina</taxon>
        <taxon>Kickxellomycetes</taxon>
        <taxon>Kickxellales</taxon>
        <taxon>Kickxellaceae</taxon>
        <taxon>Linderina</taxon>
    </lineage>
</organism>
<comment type="caution">
    <text evidence="1">The sequence shown here is derived from an EMBL/GenBank/DDBJ whole genome shotgun (WGS) entry which is preliminary data.</text>
</comment>
<dbReference type="EMBL" id="MCFD01000015">
    <property type="protein sequence ID" value="ORX66646.1"/>
    <property type="molecule type" value="Genomic_DNA"/>
</dbReference>
<protein>
    <submittedName>
        <fullName evidence="1">Uncharacterized protein</fullName>
    </submittedName>
</protein>
<dbReference type="RefSeq" id="XP_040740634.1">
    <property type="nucleotide sequence ID" value="XM_040888589.1"/>
</dbReference>
<dbReference type="GeneID" id="63805237"/>
<dbReference type="Proteomes" id="UP000193922">
    <property type="component" value="Unassembled WGS sequence"/>
</dbReference>
<gene>
    <name evidence="1" type="ORF">DL89DRAFT_270171</name>
</gene>
<sequence length="53" mass="5918">MPILGRHIAMSAGRDSWCSSAGDYQHFLSDTIISLKMVFHTNAARNLTCLCFE</sequence>